<evidence type="ECO:0000313" key="2">
    <source>
        <dbReference type="EMBL" id="CAB4945941.1"/>
    </source>
</evidence>
<accession>A0A6J7JT09</accession>
<sequence length="62" mass="5896">MGVSIASFDSVDAPLDVPSTSRKSAVSGSSAPGPDDSAGVSAPSESDPGGVVEDMTTAGGVE</sequence>
<proteinExistence type="predicted"/>
<feature type="compositionally biased region" description="Polar residues" evidence="1">
    <location>
        <begin position="18"/>
        <end position="30"/>
    </location>
</feature>
<organism evidence="2">
    <name type="scientific">freshwater metagenome</name>
    <dbReference type="NCBI Taxonomy" id="449393"/>
    <lineage>
        <taxon>unclassified sequences</taxon>
        <taxon>metagenomes</taxon>
        <taxon>ecological metagenomes</taxon>
    </lineage>
</organism>
<name>A0A6J7JT09_9ZZZZ</name>
<evidence type="ECO:0000256" key="1">
    <source>
        <dbReference type="SAM" id="MobiDB-lite"/>
    </source>
</evidence>
<gene>
    <name evidence="2" type="ORF">UFOPK3708_01719</name>
</gene>
<dbReference type="EMBL" id="CAFBNA010000150">
    <property type="protein sequence ID" value="CAB4945941.1"/>
    <property type="molecule type" value="Genomic_DNA"/>
</dbReference>
<dbReference type="AlphaFoldDB" id="A0A6J7JT09"/>
<feature type="region of interest" description="Disordered" evidence="1">
    <location>
        <begin position="1"/>
        <end position="62"/>
    </location>
</feature>
<reference evidence="2" key="1">
    <citation type="submission" date="2020-05" db="EMBL/GenBank/DDBJ databases">
        <authorList>
            <person name="Chiriac C."/>
            <person name="Salcher M."/>
            <person name="Ghai R."/>
            <person name="Kavagutti S V."/>
        </authorList>
    </citation>
    <scope>NUCLEOTIDE SEQUENCE</scope>
</reference>
<protein>
    <submittedName>
        <fullName evidence="2">Unannotated protein</fullName>
    </submittedName>
</protein>